<dbReference type="SUPFAM" id="SSF109854">
    <property type="entry name" value="DinB/YfiT-like putative metalloenzymes"/>
    <property type="match status" value="1"/>
</dbReference>
<proteinExistence type="predicted"/>
<sequence>MAVNWNGEIQAQMRFYWDFSLWPRLEGLTDAEFYWEPVPNCWTVRRLPDGRHAPDGAYPEPDPPPVTTIAWRMGHLVVDVLESRINWHFGDRTANRDAIDWPSTAAEARQRLRNAYLTWSEHLQELDDEALAVPVGGAEAPQWADFPLVALILHLNREFIHHGAEIALLRDLYRARPQDQDQGQGTAGESGWAPS</sequence>
<comment type="caution">
    <text evidence="2">The sequence shown here is derived from an EMBL/GenBank/DDBJ whole genome shotgun (WGS) entry which is preliminary data.</text>
</comment>
<dbReference type="Proteomes" id="UP000579647">
    <property type="component" value="Unassembled WGS sequence"/>
</dbReference>
<dbReference type="Gene3D" id="1.20.120.450">
    <property type="entry name" value="dinb family like domain"/>
    <property type="match status" value="1"/>
</dbReference>
<dbReference type="AlphaFoldDB" id="A0A840WAZ1"/>
<accession>A0A840WAZ1</accession>
<evidence type="ECO:0000313" key="3">
    <source>
        <dbReference type="Proteomes" id="UP000579647"/>
    </source>
</evidence>
<keyword evidence="3" id="KW-1185">Reference proteome</keyword>
<protein>
    <recommendedName>
        <fullName evidence="1">DinB-like domain-containing protein</fullName>
    </recommendedName>
</protein>
<evidence type="ECO:0000259" key="1">
    <source>
        <dbReference type="Pfam" id="PF12867"/>
    </source>
</evidence>
<dbReference type="InterPro" id="IPR034660">
    <property type="entry name" value="DinB/YfiT-like"/>
</dbReference>
<name>A0A840WAZ1_9ACTN</name>
<dbReference type="EMBL" id="JACHDO010000001">
    <property type="protein sequence ID" value="MBB5489215.1"/>
    <property type="molecule type" value="Genomic_DNA"/>
</dbReference>
<feature type="domain" description="DinB-like" evidence="1">
    <location>
        <begin position="21"/>
        <end position="166"/>
    </location>
</feature>
<reference evidence="2 3" key="1">
    <citation type="submission" date="2020-08" db="EMBL/GenBank/DDBJ databases">
        <title>Sequencing the genomes of 1000 actinobacteria strains.</title>
        <authorList>
            <person name="Klenk H.-P."/>
        </authorList>
    </citation>
    <scope>NUCLEOTIDE SEQUENCE [LARGE SCALE GENOMIC DNA]</scope>
    <source>
        <strain evidence="2 3">DSM 44598</strain>
    </source>
</reference>
<organism evidence="2 3">
    <name type="scientific">Nocardiopsis metallicus</name>
    <dbReference type="NCBI Taxonomy" id="179819"/>
    <lineage>
        <taxon>Bacteria</taxon>
        <taxon>Bacillati</taxon>
        <taxon>Actinomycetota</taxon>
        <taxon>Actinomycetes</taxon>
        <taxon>Streptosporangiales</taxon>
        <taxon>Nocardiopsidaceae</taxon>
        <taxon>Nocardiopsis</taxon>
    </lineage>
</organism>
<dbReference type="RefSeq" id="WP_184361029.1">
    <property type="nucleotide sequence ID" value="NZ_BAAAKM010000165.1"/>
</dbReference>
<evidence type="ECO:0000313" key="2">
    <source>
        <dbReference type="EMBL" id="MBB5489215.1"/>
    </source>
</evidence>
<gene>
    <name evidence="2" type="ORF">HNR07_000352</name>
</gene>
<dbReference type="InterPro" id="IPR024775">
    <property type="entry name" value="DinB-like"/>
</dbReference>
<dbReference type="Pfam" id="PF12867">
    <property type="entry name" value="DinB_2"/>
    <property type="match status" value="1"/>
</dbReference>